<organism evidence="2 3">
    <name type="scientific">Gracilibacillus orientalis</name>
    <dbReference type="NCBI Taxonomy" id="334253"/>
    <lineage>
        <taxon>Bacteria</taxon>
        <taxon>Bacillati</taxon>
        <taxon>Bacillota</taxon>
        <taxon>Bacilli</taxon>
        <taxon>Bacillales</taxon>
        <taxon>Bacillaceae</taxon>
        <taxon>Gracilibacillus</taxon>
    </lineage>
</organism>
<accession>A0A1I4LMC1</accession>
<proteinExistence type="predicted"/>
<evidence type="ECO:0008006" key="4">
    <source>
        <dbReference type="Google" id="ProtNLM"/>
    </source>
</evidence>
<evidence type="ECO:0000313" key="2">
    <source>
        <dbReference type="EMBL" id="SFL92142.1"/>
    </source>
</evidence>
<name>A0A1I4LMC1_9BACI</name>
<keyword evidence="1" id="KW-0472">Membrane</keyword>
<feature type="transmembrane region" description="Helical" evidence="1">
    <location>
        <begin position="40"/>
        <end position="61"/>
    </location>
</feature>
<dbReference type="EMBL" id="FOTR01000005">
    <property type="protein sequence ID" value="SFL92142.1"/>
    <property type="molecule type" value="Genomic_DNA"/>
</dbReference>
<protein>
    <recommendedName>
        <fullName evidence="4">Integral membrane protein</fullName>
    </recommendedName>
</protein>
<dbReference type="Proteomes" id="UP000198565">
    <property type="component" value="Unassembled WGS sequence"/>
</dbReference>
<evidence type="ECO:0000313" key="3">
    <source>
        <dbReference type="Proteomes" id="UP000198565"/>
    </source>
</evidence>
<reference evidence="3" key="1">
    <citation type="submission" date="2016-10" db="EMBL/GenBank/DDBJ databases">
        <authorList>
            <person name="Varghese N."/>
            <person name="Submissions S."/>
        </authorList>
    </citation>
    <scope>NUCLEOTIDE SEQUENCE [LARGE SCALE GENOMIC DNA]</scope>
    <source>
        <strain evidence="3">CGMCC 1.4250</strain>
    </source>
</reference>
<dbReference type="RefSeq" id="WP_175495403.1">
    <property type="nucleotide sequence ID" value="NZ_FOTR01000005.1"/>
</dbReference>
<dbReference type="AlphaFoldDB" id="A0A1I4LMC1"/>
<feature type="transmembrane region" description="Helical" evidence="1">
    <location>
        <begin position="12"/>
        <end position="33"/>
    </location>
</feature>
<gene>
    <name evidence="2" type="ORF">SAMN04487943_105101</name>
</gene>
<keyword evidence="1" id="KW-1133">Transmembrane helix</keyword>
<feature type="transmembrane region" description="Helical" evidence="1">
    <location>
        <begin position="67"/>
        <end position="89"/>
    </location>
</feature>
<keyword evidence="3" id="KW-1185">Reference proteome</keyword>
<keyword evidence="1" id="KW-0812">Transmembrane</keyword>
<sequence length="212" mass="24932">MNFIVQYQWEIFIVVEILSLACLLLFGGVRYLIGKRKQSLFFLFLFLFLLILEAGLAFLIYNETGEISTFQIVITIFVIYACTFGINDFKKLDRWMRIKIGKWRGLDLLTDKDKAIMKKQQDPKYIAKINRYSAIAHLFIFVVVQTGFWLYGLGEFAHFGEYLTDFSWVGTEELDKTPYPNDTLYRISMLWGLIFIVDFIWSMSYTFFPAKG</sequence>
<feature type="transmembrane region" description="Helical" evidence="1">
    <location>
        <begin position="134"/>
        <end position="152"/>
    </location>
</feature>
<evidence type="ECO:0000256" key="1">
    <source>
        <dbReference type="SAM" id="Phobius"/>
    </source>
</evidence>
<feature type="transmembrane region" description="Helical" evidence="1">
    <location>
        <begin position="189"/>
        <end position="208"/>
    </location>
</feature>